<evidence type="ECO:0000256" key="3">
    <source>
        <dbReference type="ARBA" id="ARBA00023163"/>
    </source>
</evidence>
<reference evidence="5" key="1">
    <citation type="submission" date="2019-10" db="EMBL/GenBank/DDBJ databases">
        <title>Draft genome sequece of Microseira wollei NIES-4236.</title>
        <authorList>
            <person name="Yamaguchi H."/>
            <person name="Suzuki S."/>
            <person name="Kawachi M."/>
        </authorList>
    </citation>
    <scope>NUCLEOTIDE SEQUENCE</scope>
    <source>
        <strain evidence="5">NIES-4236</strain>
    </source>
</reference>
<comment type="caution">
    <text evidence="5">The sequence shown here is derived from an EMBL/GenBank/DDBJ whole genome shotgun (WGS) entry which is preliminary data.</text>
</comment>
<keyword evidence="6" id="KW-1185">Reference proteome</keyword>
<dbReference type="PANTHER" id="PTHR43280:SF28">
    <property type="entry name" value="HTH-TYPE TRANSCRIPTIONAL ACTIVATOR RHAS"/>
    <property type="match status" value="1"/>
</dbReference>
<protein>
    <submittedName>
        <fullName evidence="5">Transcriptional Regulator, AraC family protein</fullName>
    </submittedName>
</protein>
<proteinExistence type="predicted"/>
<dbReference type="InterPro" id="IPR018062">
    <property type="entry name" value="HTH_AraC-typ_CS"/>
</dbReference>
<evidence type="ECO:0000256" key="1">
    <source>
        <dbReference type="ARBA" id="ARBA00023015"/>
    </source>
</evidence>
<evidence type="ECO:0000259" key="4">
    <source>
        <dbReference type="PROSITE" id="PS01124"/>
    </source>
</evidence>
<organism evidence="5 6">
    <name type="scientific">Microseira wollei NIES-4236</name>
    <dbReference type="NCBI Taxonomy" id="2530354"/>
    <lineage>
        <taxon>Bacteria</taxon>
        <taxon>Bacillati</taxon>
        <taxon>Cyanobacteriota</taxon>
        <taxon>Cyanophyceae</taxon>
        <taxon>Oscillatoriophycideae</taxon>
        <taxon>Aerosakkonematales</taxon>
        <taxon>Aerosakkonemataceae</taxon>
        <taxon>Microseira</taxon>
    </lineage>
</organism>
<sequence>MQANSLVLDPHYDHKTVPLHYHAVERVILAMHESLDEPLSLEDMASIASLSPYHFNRIFHRITGIPPSRFLYALRLEVAKRLLLTTQLSVTDICYEVGYNSLGSFVTRFTQLVGLSPGSLRRLATELDPSSLKEYCQHLTSLDRVVPLAPSLMGQIEAPESFTGLIFVGLFSTSIPQSQPIRCTLLTAPGSYHLTHVPDGTYYVFAAAFTGIDRTQSYLLQETFLHGCVGPVAVHQGQSSQPLDISLRPKSLTDPPILTALPFLLNQYLDKFMGKLHAGTL</sequence>
<dbReference type="InterPro" id="IPR009057">
    <property type="entry name" value="Homeodomain-like_sf"/>
</dbReference>
<dbReference type="GO" id="GO:0043565">
    <property type="term" value="F:sequence-specific DNA binding"/>
    <property type="evidence" value="ECO:0007669"/>
    <property type="project" value="InterPro"/>
</dbReference>
<dbReference type="GO" id="GO:0003700">
    <property type="term" value="F:DNA-binding transcription factor activity"/>
    <property type="evidence" value="ECO:0007669"/>
    <property type="project" value="InterPro"/>
</dbReference>
<dbReference type="InterPro" id="IPR018060">
    <property type="entry name" value="HTH_AraC"/>
</dbReference>
<evidence type="ECO:0000256" key="2">
    <source>
        <dbReference type="ARBA" id="ARBA00023125"/>
    </source>
</evidence>
<keyword evidence="2" id="KW-0238">DNA-binding</keyword>
<dbReference type="PANTHER" id="PTHR43280">
    <property type="entry name" value="ARAC-FAMILY TRANSCRIPTIONAL REGULATOR"/>
    <property type="match status" value="1"/>
</dbReference>
<keyword evidence="3" id="KW-0804">Transcription</keyword>
<gene>
    <name evidence="5" type="ORF">MiSe_67900</name>
</gene>
<name>A0AAV3XK45_9CYAN</name>
<dbReference type="AlphaFoldDB" id="A0AAV3XK45"/>
<dbReference type="Proteomes" id="UP001050975">
    <property type="component" value="Unassembled WGS sequence"/>
</dbReference>
<dbReference type="EMBL" id="BLAY01000142">
    <property type="protein sequence ID" value="GET41976.1"/>
    <property type="molecule type" value="Genomic_DNA"/>
</dbReference>
<dbReference type="Gene3D" id="1.10.10.60">
    <property type="entry name" value="Homeodomain-like"/>
    <property type="match status" value="2"/>
</dbReference>
<dbReference type="Pfam" id="PF12833">
    <property type="entry name" value="HTH_18"/>
    <property type="match status" value="1"/>
</dbReference>
<keyword evidence="1" id="KW-0805">Transcription regulation</keyword>
<dbReference type="PROSITE" id="PS00041">
    <property type="entry name" value="HTH_ARAC_FAMILY_1"/>
    <property type="match status" value="1"/>
</dbReference>
<evidence type="ECO:0000313" key="5">
    <source>
        <dbReference type="EMBL" id="GET41976.1"/>
    </source>
</evidence>
<accession>A0AAV3XK45</accession>
<dbReference type="SUPFAM" id="SSF46689">
    <property type="entry name" value="Homeodomain-like"/>
    <property type="match status" value="2"/>
</dbReference>
<dbReference type="PROSITE" id="PS01124">
    <property type="entry name" value="HTH_ARAC_FAMILY_2"/>
    <property type="match status" value="1"/>
</dbReference>
<dbReference type="RefSeq" id="WP_226588787.1">
    <property type="nucleotide sequence ID" value="NZ_BLAY01000142.1"/>
</dbReference>
<dbReference type="SMART" id="SM00342">
    <property type="entry name" value="HTH_ARAC"/>
    <property type="match status" value="1"/>
</dbReference>
<feature type="domain" description="HTH araC/xylS-type" evidence="4">
    <location>
        <begin position="25"/>
        <end position="123"/>
    </location>
</feature>
<evidence type="ECO:0000313" key="6">
    <source>
        <dbReference type="Proteomes" id="UP001050975"/>
    </source>
</evidence>